<keyword evidence="2 9" id="KW-0813">Transport</keyword>
<dbReference type="Proteomes" id="UP000678499">
    <property type="component" value="Unassembled WGS sequence"/>
</dbReference>
<organism evidence="10">
    <name type="scientific">Notodromas monacha</name>
    <dbReference type="NCBI Taxonomy" id="399045"/>
    <lineage>
        <taxon>Eukaryota</taxon>
        <taxon>Metazoa</taxon>
        <taxon>Ecdysozoa</taxon>
        <taxon>Arthropoda</taxon>
        <taxon>Crustacea</taxon>
        <taxon>Oligostraca</taxon>
        <taxon>Ostracoda</taxon>
        <taxon>Podocopa</taxon>
        <taxon>Podocopida</taxon>
        <taxon>Cypridocopina</taxon>
        <taxon>Cypridoidea</taxon>
        <taxon>Cyprididae</taxon>
        <taxon>Notodromas</taxon>
    </lineage>
</organism>
<keyword evidence="11" id="KW-1185">Reference proteome</keyword>
<dbReference type="InterPro" id="IPR011012">
    <property type="entry name" value="Longin-like_dom_sf"/>
</dbReference>
<dbReference type="GO" id="GO:0006888">
    <property type="term" value="P:endoplasmic reticulum to Golgi vesicle-mediated transport"/>
    <property type="evidence" value="ECO:0007669"/>
    <property type="project" value="UniProtKB-UniRule"/>
</dbReference>
<protein>
    <recommendedName>
        <fullName evidence="9">Trafficking protein particle complex subunit</fullName>
    </recommendedName>
</protein>
<dbReference type="AlphaFoldDB" id="A0A7R9BG88"/>
<evidence type="ECO:0000256" key="4">
    <source>
        <dbReference type="ARBA" id="ARBA00022892"/>
    </source>
</evidence>
<dbReference type="CDD" id="cd14856">
    <property type="entry name" value="TRAPPC4_synbindin"/>
    <property type="match status" value="1"/>
</dbReference>
<evidence type="ECO:0000256" key="3">
    <source>
        <dbReference type="ARBA" id="ARBA00022824"/>
    </source>
</evidence>
<dbReference type="GO" id="GO:0005794">
    <property type="term" value="C:Golgi apparatus"/>
    <property type="evidence" value="ECO:0007669"/>
    <property type="project" value="UniProtKB-SubCell"/>
</dbReference>
<accession>A0A7R9BG88</accession>
<sequence length="217" mass="24369">MVVHSVFIVSKSGGLIYSHEHNVPKVETERLYTFPLPFQLEERNKRVIVAFGEQGGVKVGHCVSAINKVPVNGHLTGDNKPLLDFMRNEQNYPLTIKFAKTPVSTNEKIFLASMFYSLYAIACQLSPEQKSSGIKTLECDTFLLQCLQTVTGVKFVVVSDTKQNGGESLLRRMHELYSDFAMKNPFYSLEMPVVCELFDEHLVKGIELVERTGTAFA</sequence>
<comment type="similarity">
    <text evidence="6">Belongs to the TRAPP small subunits family. TRAPPC4 subfamily.</text>
</comment>
<dbReference type="Gene3D" id="3.30.450.70">
    <property type="match status" value="1"/>
</dbReference>
<evidence type="ECO:0000313" key="11">
    <source>
        <dbReference type="Proteomes" id="UP000678499"/>
    </source>
</evidence>
<dbReference type="PANTHER" id="PTHR23249">
    <property type="entry name" value="TRAFFICKING PROTEIN PARTICLE COMPLEX SUBUNIT"/>
    <property type="match status" value="1"/>
</dbReference>
<dbReference type="EMBL" id="OA882163">
    <property type="protein sequence ID" value="CAD7273394.1"/>
    <property type="molecule type" value="Genomic_DNA"/>
</dbReference>
<keyword evidence="5 9" id="KW-0333">Golgi apparatus</keyword>
<dbReference type="SUPFAM" id="SSF64356">
    <property type="entry name" value="SNARE-like"/>
    <property type="match status" value="1"/>
</dbReference>
<proteinExistence type="inferred from homology"/>
<gene>
    <name evidence="10" type="ORF">NMOB1V02_LOCUS1285</name>
</gene>
<dbReference type="GO" id="GO:0005783">
    <property type="term" value="C:endoplasmic reticulum"/>
    <property type="evidence" value="ECO:0007669"/>
    <property type="project" value="UniProtKB-SubCell"/>
</dbReference>
<comment type="function">
    <text evidence="7">Core component of the TRAPP complexes which has a function of guanine nucleotide exchange factor activity for Rab1 GTPase. Plays a role in vesicular transport from endoplasmic reticulum to Golgi and autophagy. May play a role in dendrite postsynaptic membrane trafficking.</text>
</comment>
<evidence type="ECO:0000256" key="9">
    <source>
        <dbReference type="RuleBase" id="RU366065"/>
    </source>
</evidence>
<evidence type="ECO:0000313" key="10">
    <source>
        <dbReference type="EMBL" id="CAD7273394.1"/>
    </source>
</evidence>
<keyword evidence="3 9" id="KW-0256">Endoplasmic reticulum</keyword>
<comment type="subunit">
    <text evidence="9">Part of the multisubunit transport protein particle (TRAPP) complex.</text>
</comment>
<evidence type="ECO:0000256" key="1">
    <source>
        <dbReference type="ARBA" id="ARBA00004555"/>
    </source>
</evidence>
<keyword evidence="4 9" id="KW-0931">ER-Golgi transport</keyword>
<evidence type="ECO:0000256" key="2">
    <source>
        <dbReference type="ARBA" id="ARBA00022448"/>
    </source>
</evidence>
<dbReference type="EMBL" id="CAJPEX010000126">
    <property type="protein sequence ID" value="CAG0913546.1"/>
    <property type="molecule type" value="Genomic_DNA"/>
</dbReference>
<evidence type="ECO:0000256" key="8">
    <source>
        <dbReference type="ARBA" id="ARBA00046941"/>
    </source>
</evidence>
<evidence type="ECO:0000256" key="7">
    <source>
        <dbReference type="ARBA" id="ARBA00046052"/>
    </source>
</evidence>
<dbReference type="InterPro" id="IPR007233">
    <property type="entry name" value="TRAPPC"/>
</dbReference>
<comment type="subunit">
    <text evidence="8">Component of the multisubunit TRAPP (transport protein particle) complex, which includes at least TRAPPC2, TRAPPC2L, TRAPPC3, TRAPPC3L, TRAPPC4, TRAPPC5, TRAPPC8, TRAPPC9, TRAPPC10, TRAPPC11 and TRAPPC12. Interacts with SDC2.</text>
</comment>
<evidence type="ECO:0000256" key="5">
    <source>
        <dbReference type="ARBA" id="ARBA00023034"/>
    </source>
</evidence>
<dbReference type="PANTHER" id="PTHR23249:SF15">
    <property type="entry name" value="TRAFFICKING PROTEIN PARTICLE COMPLEX SUBUNIT 4"/>
    <property type="match status" value="1"/>
</dbReference>
<dbReference type="GO" id="GO:0030008">
    <property type="term" value="C:TRAPP complex"/>
    <property type="evidence" value="ECO:0007669"/>
    <property type="project" value="UniProtKB-UniRule"/>
</dbReference>
<dbReference type="OrthoDB" id="246406at2759"/>
<comment type="subcellular location">
    <subcellularLocation>
        <location evidence="9">Endoplasmic reticulum</location>
    </subcellularLocation>
    <subcellularLocation>
        <location evidence="9">Golgi apparatus</location>
        <location evidence="9">cis-Golgi network</location>
    </subcellularLocation>
    <subcellularLocation>
        <location evidence="1">Golgi apparatus</location>
    </subcellularLocation>
</comment>
<dbReference type="SMART" id="SM01399">
    <property type="entry name" value="Sybindin"/>
    <property type="match status" value="1"/>
</dbReference>
<dbReference type="Pfam" id="PF04099">
    <property type="entry name" value="Sybindin"/>
    <property type="match status" value="1"/>
</dbReference>
<reference evidence="10" key="1">
    <citation type="submission" date="2020-11" db="EMBL/GenBank/DDBJ databases">
        <authorList>
            <person name="Tran Van P."/>
        </authorList>
    </citation>
    <scope>NUCLEOTIDE SEQUENCE</scope>
</reference>
<evidence type="ECO:0000256" key="6">
    <source>
        <dbReference type="ARBA" id="ARBA00038179"/>
    </source>
</evidence>
<name>A0A7R9BG88_9CRUS</name>